<feature type="domain" description="DUF4806" evidence="1">
    <location>
        <begin position="162"/>
        <end position="234"/>
    </location>
</feature>
<dbReference type="Pfam" id="PF16064">
    <property type="entry name" value="DUF4806"/>
    <property type="match status" value="1"/>
</dbReference>
<dbReference type="OrthoDB" id="6418726at2759"/>
<reference evidence="2" key="1">
    <citation type="submission" date="2021-06" db="EMBL/GenBank/DDBJ databases">
        <authorList>
            <person name="Hodson N. C."/>
            <person name="Mongue J. A."/>
            <person name="Jaron S. K."/>
        </authorList>
    </citation>
    <scope>NUCLEOTIDE SEQUENCE</scope>
</reference>
<accession>A0A8J2KQS3</accession>
<dbReference type="Proteomes" id="UP000708208">
    <property type="component" value="Unassembled WGS sequence"/>
</dbReference>
<dbReference type="InterPro" id="IPR032071">
    <property type="entry name" value="DUF4806"/>
</dbReference>
<evidence type="ECO:0000313" key="3">
    <source>
        <dbReference type="Proteomes" id="UP000708208"/>
    </source>
</evidence>
<evidence type="ECO:0000313" key="2">
    <source>
        <dbReference type="EMBL" id="CAG7817577.1"/>
    </source>
</evidence>
<proteinExistence type="predicted"/>
<name>A0A8J2KQS3_9HEXA</name>
<dbReference type="AlphaFoldDB" id="A0A8J2KQS3"/>
<evidence type="ECO:0000259" key="1">
    <source>
        <dbReference type="Pfam" id="PF16064"/>
    </source>
</evidence>
<dbReference type="PANTHER" id="PTHR34153">
    <property type="entry name" value="SI:CH211-262H13.3-RELATED-RELATED"/>
    <property type="match status" value="1"/>
</dbReference>
<protein>
    <recommendedName>
        <fullName evidence="1">DUF4806 domain-containing protein</fullName>
    </recommendedName>
</protein>
<dbReference type="EMBL" id="CAJVCH010397684">
    <property type="protein sequence ID" value="CAG7817577.1"/>
    <property type="molecule type" value="Genomic_DNA"/>
</dbReference>
<keyword evidence="3" id="KW-1185">Reference proteome</keyword>
<comment type="caution">
    <text evidence="2">The sequence shown here is derived from an EMBL/GenBank/DDBJ whole genome shotgun (WGS) entry which is preliminary data.</text>
</comment>
<dbReference type="PANTHER" id="PTHR34153:SF2">
    <property type="entry name" value="SI:CH211-262H13.3-RELATED"/>
    <property type="match status" value="1"/>
</dbReference>
<organism evidence="2 3">
    <name type="scientific">Allacma fusca</name>
    <dbReference type="NCBI Taxonomy" id="39272"/>
    <lineage>
        <taxon>Eukaryota</taxon>
        <taxon>Metazoa</taxon>
        <taxon>Ecdysozoa</taxon>
        <taxon>Arthropoda</taxon>
        <taxon>Hexapoda</taxon>
        <taxon>Collembola</taxon>
        <taxon>Symphypleona</taxon>
        <taxon>Sminthuridae</taxon>
        <taxon>Allacma</taxon>
    </lineage>
</organism>
<gene>
    <name evidence="2" type="ORF">AFUS01_LOCUS28135</name>
</gene>
<sequence length="285" mass="32253">MKEITDYDYFVVTFVKKQEVEAVPSKWIVDEEGKRFCYWSKYPDIEDIYAAARDSDSPNKKTWKKYTIRIMHGFALGTDPHASDNDQELDLDSMAPKSSKIFNISAETPSSNYGVSTTNHKLHLKALVVRNFAIARNNNDALTTSIEEMKTLICNMVTLPIEEFVNLDFELSQDLKFKQSMVAHLDLTGGKRLVERINSIIRKLMTDEVCTNFTCFGTAAKKPFCGSEINSVLIDAVRRSPVTATATDADIRKVVMTFLQHAADRIKYSSGSRSIRKVLVESDRP</sequence>